<dbReference type="PANTHER" id="PTHR24171">
    <property type="entry name" value="ANKYRIN REPEAT DOMAIN-CONTAINING PROTEIN 39-RELATED"/>
    <property type="match status" value="1"/>
</dbReference>
<keyword evidence="1" id="KW-0677">Repeat</keyword>
<dbReference type="InterPro" id="IPR002110">
    <property type="entry name" value="Ankyrin_rpt"/>
</dbReference>
<dbReference type="PROSITE" id="PS50297">
    <property type="entry name" value="ANK_REP_REGION"/>
    <property type="match status" value="3"/>
</dbReference>
<organism evidence="4 6">
    <name type="scientific">Heterodera schachtii</name>
    <name type="common">Sugarbeet cyst nematode worm</name>
    <name type="synonym">Tylenchus schachtii</name>
    <dbReference type="NCBI Taxonomy" id="97005"/>
    <lineage>
        <taxon>Eukaryota</taxon>
        <taxon>Metazoa</taxon>
        <taxon>Ecdysozoa</taxon>
        <taxon>Nematoda</taxon>
        <taxon>Chromadorea</taxon>
        <taxon>Rhabditida</taxon>
        <taxon>Tylenchina</taxon>
        <taxon>Tylenchomorpha</taxon>
        <taxon>Tylenchoidea</taxon>
        <taxon>Heteroderidae</taxon>
        <taxon>Heteroderinae</taxon>
        <taxon>Heterodera</taxon>
    </lineage>
</organism>
<keyword evidence="2 3" id="KW-0040">ANK repeat</keyword>
<evidence type="ECO:0000256" key="3">
    <source>
        <dbReference type="PROSITE-ProRule" id="PRU00023"/>
    </source>
</evidence>
<protein>
    <recommendedName>
        <fullName evidence="7">Ankyrin repeat protein</fullName>
    </recommendedName>
</protein>
<dbReference type="AlphaFoldDB" id="A0ABD2K726"/>
<evidence type="ECO:0000313" key="4">
    <source>
        <dbReference type="EMBL" id="KAL3098676.1"/>
    </source>
</evidence>
<feature type="repeat" description="ANK" evidence="3">
    <location>
        <begin position="134"/>
        <end position="166"/>
    </location>
</feature>
<dbReference type="SUPFAM" id="SSF48403">
    <property type="entry name" value="Ankyrin repeat"/>
    <property type="match status" value="1"/>
</dbReference>
<evidence type="ECO:0008006" key="7">
    <source>
        <dbReference type="Google" id="ProtNLM"/>
    </source>
</evidence>
<dbReference type="PRINTS" id="PR01415">
    <property type="entry name" value="ANKYRIN"/>
</dbReference>
<proteinExistence type="predicted"/>
<keyword evidence="6" id="KW-1185">Reference proteome</keyword>
<feature type="repeat" description="ANK" evidence="3">
    <location>
        <begin position="33"/>
        <end position="65"/>
    </location>
</feature>
<evidence type="ECO:0000313" key="6">
    <source>
        <dbReference type="Proteomes" id="UP001620645"/>
    </source>
</evidence>
<accession>A0ABD2K726</accession>
<dbReference type="Pfam" id="PF12796">
    <property type="entry name" value="Ank_2"/>
    <property type="match status" value="2"/>
</dbReference>
<evidence type="ECO:0000256" key="2">
    <source>
        <dbReference type="ARBA" id="ARBA00023043"/>
    </source>
</evidence>
<feature type="repeat" description="ANK" evidence="3">
    <location>
        <begin position="66"/>
        <end position="98"/>
    </location>
</feature>
<reference evidence="4 6" key="1">
    <citation type="submission" date="2024-10" db="EMBL/GenBank/DDBJ databases">
        <authorList>
            <person name="Kim D."/>
        </authorList>
    </citation>
    <scope>NUCLEOTIDE SEQUENCE [LARGE SCALE GENOMIC DNA]</scope>
    <source>
        <strain evidence="4">Taebaek</strain>
    </source>
</reference>
<dbReference type="Gene3D" id="1.25.40.20">
    <property type="entry name" value="Ankyrin repeat-containing domain"/>
    <property type="match status" value="2"/>
</dbReference>
<evidence type="ECO:0000313" key="5">
    <source>
        <dbReference type="EMBL" id="KAL3098685.1"/>
    </source>
</evidence>
<sequence>METDLITLVKEGDFEAVKMRVDSGEDFQSGDFRRKTPLMHAASFNQLQITQFLIKKGAQIDRRDKDGLTAMVFAVNEGSAEIVKLLVESGANVNLTDYDKKTSPLIIGCQEDRFACVRQLLFSPEVDRNICDKDGQTPLIHAVICGHRETAELLITNGANVEKVDNFGKTALNYAIEMNDDEGTNNKLIGILRVN</sequence>
<dbReference type="EMBL" id="JBICCN010000044">
    <property type="protein sequence ID" value="KAL3098676.1"/>
    <property type="molecule type" value="Genomic_DNA"/>
</dbReference>
<dbReference type="EMBL" id="JBICCN010000044">
    <property type="protein sequence ID" value="KAL3098685.1"/>
    <property type="molecule type" value="Genomic_DNA"/>
</dbReference>
<dbReference type="PROSITE" id="PS50088">
    <property type="entry name" value="ANK_REPEAT"/>
    <property type="match status" value="3"/>
</dbReference>
<dbReference type="SMART" id="SM00248">
    <property type="entry name" value="ANK"/>
    <property type="match status" value="4"/>
</dbReference>
<dbReference type="Proteomes" id="UP001620645">
    <property type="component" value="Unassembled WGS sequence"/>
</dbReference>
<dbReference type="InterPro" id="IPR036770">
    <property type="entry name" value="Ankyrin_rpt-contain_sf"/>
</dbReference>
<comment type="caution">
    <text evidence="4">The sequence shown here is derived from an EMBL/GenBank/DDBJ whole genome shotgun (WGS) entry which is preliminary data.</text>
</comment>
<gene>
    <name evidence="4" type="ORF">niasHS_000463</name>
    <name evidence="5" type="ORF">niasHS_000472</name>
</gene>
<name>A0ABD2K726_HETSC</name>
<evidence type="ECO:0000256" key="1">
    <source>
        <dbReference type="ARBA" id="ARBA00022737"/>
    </source>
</evidence>